<dbReference type="EMBL" id="FOAF01000010">
    <property type="protein sequence ID" value="SEM33464.1"/>
    <property type="molecule type" value="Genomic_DNA"/>
</dbReference>
<evidence type="ECO:0000256" key="1">
    <source>
        <dbReference type="ARBA" id="ARBA00001478"/>
    </source>
</evidence>
<dbReference type="SUPFAM" id="SSF53756">
    <property type="entry name" value="UDP-Glycosyltransferase/glycogen phosphorylase"/>
    <property type="match status" value="1"/>
</dbReference>
<feature type="domain" description="Glycosyl transferase family 1" evidence="9">
    <location>
        <begin position="293"/>
        <end position="443"/>
    </location>
</feature>
<keyword evidence="5 8" id="KW-0328">Glycosyltransferase</keyword>
<dbReference type="HAMAP" id="MF_00484">
    <property type="entry name" value="Glycogen_synth"/>
    <property type="match status" value="1"/>
</dbReference>
<feature type="domain" description="Starch synthase catalytic" evidence="10">
    <location>
        <begin position="11"/>
        <end position="239"/>
    </location>
</feature>
<evidence type="ECO:0000256" key="2">
    <source>
        <dbReference type="ARBA" id="ARBA00002764"/>
    </source>
</evidence>
<keyword evidence="7 8" id="KW-0320">Glycogen biosynthesis</keyword>
<comment type="function">
    <text evidence="2 8">Synthesizes alpha-1,4-glucan chains using ADP-glucose.</text>
</comment>
<dbReference type="Pfam" id="PF00534">
    <property type="entry name" value="Glycos_transf_1"/>
    <property type="match status" value="1"/>
</dbReference>
<gene>
    <name evidence="8" type="primary">glgA</name>
    <name evidence="11" type="ORF">SAMN05661044_04909</name>
</gene>
<reference evidence="12" key="1">
    <citation type="submission" date="2016-10" db="EMBL/GenBank/DDBJ databases">
        <authorList>
            <person name="Varghese N."/>
            <person name="Submissions S."/>
        </authorList>
    </citation>
    <scope>NUCLEOTIDE SEQUENCE [LARGE SCALE GENOMIC DNA]</scope>
    <source>
        <strain evidence="12">DSM 18733</strain>
    </source>
</reference>
<dbReference type="GO" id="GO:0005978">
    <property type="term" value="P:glycogen biosynthetic process"/>
    <property type="evidence" value="ECO:0007669"/>
    <property type="project" value="UniProtKB-UniRule"/>
</dbReference>
<evidence type="ECO:0000256" key="6">
    <source>
        <dbReference type="ARBA" id="ARBA00022679"/>
    </source>
</evidence>
<dbReference type="CDD" id="cd03791">
    <property type="entry name" value="GT5_Glycogen_synthase_DULL1-like"/>
    <property type="match status" value="1"/>
</dbReference>
<sequence>MGMRKQKKLMHIFHFAAECYPVAKVGGLADVVGALPKYQQKAGLKASVIIPYYEKPFIKAHTFIDVYQGYIQQGAESRPYSILRELNDSLGFELFLVKIPGLLDRPEIYSYPDEYEQFLAYQHAALDWLCAAGIRPDIIHCHDHHAGLIPFYIENAQQFDFLKGIPTVATVHNGQYQGWLDWDNAFLLPSFDTWKWGLVDWNGLINPLAALIKCCWAYTTVSEGYLQELYQEANGLESLFLAEKEKSYGIINGIDTDVWNTKTDDMLTANFSLTNITKGKDLNKKTLCLTYHLDENLPLIAFIGRFAFEKGADILPGTLLRVLEEFKGRFNFLILGSGDKKLEQTLEQISKDYSEHFALYIGYNEELAHQVYASADYLFMPSRVEPCGLNQLYAMRYGTVPIVRSTGGLRDTVKDLDTADGYGILFENATVEDAIEAIKRALDFWHKTNSNTFSFLQKKLMKLDFSWERSSAKYTELYNKLID</sequence>
<comment type="similarity">
    <text evidence="4 8">Belongs to the glycosyltransferase 1 family. Bacterial/plant glycogen synthase subfamily.</text>
</comment>
<dbReference type="GO" id="GO:0009011">
    <property type="term" value="F:alpha-1,4-glucan glucosyltransferase (ADP-glucose donor) activity"/>
    <property type="evidence" value="ECO:0007669"/>
    <property type="project" value="UniProtKB-UniRule"/>
</dbReference>
<dbReference type="PANTHER" id="PTHR45825">
    <property type="entry name" value="GRANULE-BOUND STARCH SYNTHASE 1, CHLOROPLASTIC/AMYLOPLASTIC"/>
    <property type="match status" value="1"/>
</dbReference>
<protein>
    <recommendedName>
        <fullName evidence="8">Glycogen synthase</fullName>
        <ecNumber evidence="8">2.4.1.21</ecNumber>
    </recommendedName>
    <alternativeName>
        <fullName evidence="8">Starch [bacterial glycogen] synthase</fullName>
    </alternativeName>
</protein>
<evidence type="ECO:0000256" key="8">
    <source>
        <dbReference type="HAMAP-Rule" id="MF_00484"/>
    </source>
</evidence>
<dbReference type="UniPathway" id="UPA00164"/>
<dbReference type="STRING" id="407022.SAMN05661044_04909"/>
<evidence type="ECO:0000256" key="4">
    <source>
        <dbReference type="ARBA" id="ARBA00010281"/>
    </source>
</evidence>
<evidence type="ECO:0000259" key="9">
    <source>
        <dbReference type="Pfam" id="PF00534"/>
    </source>
</evidence>
<comment type="pathway">
    <text evidence="3 8">Glycan biosynthesis; glycogen biosynthesis.</text>
</comment>
<evidence type="ECO:0000259" key="10">
    <source>
        <dbReference type="Pfam" id="PF08323"/>
    </source>
</evidence>
<name>A0A1H7XIM4_OLID1</name>
<proteinExistence type="inferred from homology"/>
<evidence type="ECO:0000313" key="11">
    <source>
        <dbReference type="EMBL" id="SEM33464.1"/>
    </source>
</evidence>
<evidence type="ECO:0000313" key="12">
    <source>
        <dbReference type="Proteomes" id="UP000199421"/>
    </source>
</evidence>
<accession>A0A1H7XIM4</accession>
<dbReference type="Proteomes" id="UP000199421">
    <property type="component" value="Unassembled WGS sequence"/>
</dbReference>
<dbReference type="EC" id="2.4.1.21" evidence="8"/>
<evidence type="ECO:0000256" key="3">
    <source>
        <dbReference type="ARBA" id="ARBA00004964"/>
    </source>
</evidence>
<evidence type="ECO:0000256" key="5">
    <source>
        <dbReference type="ARBA" id="ARBA00022676"/>
    </source>
</evidence>
<dbReference type="NCBIfam" id="TIGR02095">
    <property type="entry name" value="glgA"/>
    <property type="match status" value="1"/>
</dbReference>
<dbReference type="Gene3D" id="3.40.50.2000">
    <property type="entry name" value="Glycogen Phosphorylase B"/>
    <property type="match status" value="2"/>
</dbReference>
<keyword evidence="6 8" id="KW-0808">Transferase</keyword>
<evidence type="ECO:0000256" key="7">
    <source>
        <dbReference type="ARBA" id="ARBA00023056"/>
    </source>
</evidence>
<dbReference type="InterPro" id="IPR001296">
    <property type="entry name" value="Glyco_trans_1"/>
</dbReference>
<feature type="binding site" evidence="8">
    <location>
        <position position="24"/>
    </location>
    <ligand>
        <name>ADP-alpha-D-glucose</name>
        <dbReference type="ChEBI" id="CHEBI:57498"/>
    </ligand>
</feature>
<dbReference type="InterPro" id="IPR011835">
    <property type="entry name" value="GS/SS"/>
</dbReference>
<dbReference type="AlphaFoldDB" id="A0A1H7XIM4"/>
<keyword evidence="12" id="KW-1185">Reference proteome</keyword>
<dbReference type="GO" id="GO:0004373">
    <property type="term" value="F:alpha-1,4-glucan glucosyltransferase (UDP-glucose donor) activity"/>
    <property type="evidence" value="ECO:0007669"/>
    <property type="project" value="InterPro"/>
</dbReference>
<dbReference type="Pfam" id="PF08323">
    <property type="entry name" value="Glyco_transf_5"/>
    <property type="match status" value="1"/>
</dbReference>
<comment type="catalytic activity">
    <reaction evidence="1 8">
        <text>[(1-&gt;4)-alpha-D-glucosyl](n) + ADP-alpha-D-glucose = [(1-&gt;4)-alpha-D-glucosyl](n+1) + ADP + H(+)</text>
        <dbReference type="Rhea" id="RHEA:18189"/>
        <dbReference type="Rhea" id="RHEA-COMP:9584"/>
        <dbReference type="Rhea" id="RHEA-COMP:9587"/>
        <dbReference type="ChEBI" id="CHEBI:15378"/>
        <dbReference type="ChEBI" id="CHEBI:15444"/>
        <dbReference type="ChEBI" id="CHEBI:57498"/>
        <dbReference type="ChEBI" id="CHEBI:456216"/>
        <dbReference type="EC" id="2.4.1.21"/>
    </reaction>
</comment>
<dbReference type="PANTHER" id="PTHR45825:SF11">
    <property type="entry name" value="ALPHA AMYLASE DOMAIN-CONTAINING PROTEIN"/>
    <property type="match status" value="1"/>
</dbReference>
<organism evidence="11 12">
    <name type="scientific">Olivibacter domesticus</name>
    <name type="common">Pseudosphingobacterium domesticum</name>
    <dbReference type="NCBI Taxonomy" id="407022"/>
    <lineage>
        <taxon>Bacteria</taxon>
        <taxon>Pseudomonadati</taxon>
        <taxon>Bacteroidota</taxon>
        <taxon>Sphingobacteriia</taxon>
        <taxon>Sphingobacteriales</taxon>
        <taxon>Sphingobacteriaceae</taxon>
        <taxon>Olivibacter</taxon>
    </lineage>
</organism>
<dbReference type="InterPro" id="IPR013534">
    <property type="entry name" value="Starch_synth_cat_dom"/>
</dbReference>